<dbReference type="PANTHER" id="PTHR31080">
    <property type="entry name" value="PECTINESTERASE INHIBITOR-LIKE"/>
    <property type="match status" value="1"/>
</dbReference>
<dbReference type="GO" id="GO:0004857">
    <property type="term" value="F:enzyme inhibitor activity"/>
    <property type="evidence" value="ECO:0007669"/>
    <property type="project" value="InterPro"/>
</dbReference>
<evidence type="ECO:0000256" key="1">
    <source>
        <dbReference type="ARBA" id="ARBA00022729"/>
    </source>
</evidence>
<dbReference type="InterPro" id="IPR006501">
    <property type="entry name" value="Pectinesterase_inhib_dom"/>
</dbReference>
<gene>
    <name evidence="4" type="ORF">SHERM_02414</name>
</gene>
<dbReference type="Pfam" id="PF04043">
    <property type="entry name" value="PMEI"/>
    <property type="match status" value="1"/>
</dbReference>
<evidence type="ECO:0000256" key="2">
    <source>
        <dbReference type="SAM" id="SignalP"/>
    </source>
</evidence>
<evidence type="ECO:0000313" key="5">
    <source>
        <dbReference type="Proteomes" id="UP001153555"/>
    </source>
</evidence>
<feature type="signal peptide" evidence="2">
    <location>
        <begin position="1"/>
        <end position="31"/>
    </location>
</feature>
<protein>
    <submittedName>
        <fullName evidence="4">Plant invertase/pectin methylesterase inhibitor superfamily protein</fullName>
    </submittedName>
</protein>
<dbReference type="EMBL" id="CACSLK010028053">
    <property type="protein sequence ID" value="CAA0834600.1"/>
    <property type="molecule type" value="Genomic_DNA"/>
</dbReference>
<keyword evidence="1 2" id="KW-0732">Signal</keyword>
<evidence type="ECO:0000259" key="3">
    <source>
        <dbReference type="SMART" id="SM00856"/>
    </source>
</evidence>
<dbReference type="Gene3D" id="1.20.140.40">
    <property type="entry name" value="Invertase/pectin methylesterase inhibitor family protein"/>
    <property type="match status" value="1"/>
</dbReference>
<dbReference type="PANTHER" id="PTHR31080:SF15">
    <property type="entry name" value="INVERTASE"/>
    <property type="match status" value="1"/>
</dbReference>
<feature type="domain" description="Pectinesterase inhibitor" evidence="3">
    <location>
        <begin position="37"/>
        <end position="194"/>
    </location>
</feature>
<organism evidence="4 5">
    <name type="scientific">Striga hermonthica</name>
    <name type="common">Purple witchweed</name>
    <name type="synonym">Buchnera hermonthica</name>
    <dbReference type="NCBI Taxonomy" id="68872"/>
    <lineage>
        <taxon>Eukaryota</taxon>
        <taxon>Viridiplantae</taxon>
        <taxon>Streptophyta</taxon>
        <taxon>Embryophyta</taxon>
        <taxon>Tracheophyta</taxon>
        <taxon>Spermatophyta</taxon>
        <taxon>Magnoliopsida</taxon>
        <taxon>eudicotyledons</taxon>
        <taxon>Gunneridae</taxon>
        <taxon>Pentapetalae</taxon>
        <taxon>asterids</taxon>
        <taxon>lamiids</taxon>
        <taxon>Lamiales</taxon>
        <taxon>Orobanchaceae</taxon>
        <taxon>Buchnereae</taxon>
        <taxon>Striga</taxon>
    </lineage>
</organism>
<dbReference type="InterPro" id="IPR051955">
    <property type="entry name" value="PME_Inhibitor"/>
</dbReference>
<feature type="chain" id="PRO_5040235566" evidence="2">
    <location>
        <begin position="32"/>
        <end position="199"/>
    </location>
</feature>
<dbReference type="Proteomes" id="UP001153555">
    <property type="component" value="Unassembled WGS sequence"/>
</dbReference>
<dbReference type="SUPFAM" id="SSF101148">
    <property type="entry name" value="Plant invertase/pectin methylesterase inhibitor"/>
    <property type="match status" value="1"/>
</dbReference>
<dbReference type="CDD" id="cd15798">
    <property type="entry name" value="PMEI-like_3"/>
    <property type="match status" value="1"/>
</dbReference>
<keyword evidence="5" id="KW-1185">Reference proteome</keyword>
<reference evidence="4" key="1">
    <citation type="submission" date="2019-12" db="EMBL/GenBank/DDBJ databases">
        <authorList>
            <person name="Scholes J."/>
        </authorList>
    </citation>
    <scope>NUCLEOTIDE SEQUENCE</scope>
</reference>
<dbReference type="OrthoDB" id="1430376at2759"/>
<name>A0A9N7RKV0_STRHE</name>
<proteinExistence type="predicted"/>
<dbReference type="SMART" id="SM00856">
    <property type="entry name" value="PMEI"/>
    <property type="match status" value="1"/>
</dbReference>
<dbReference type="InterPro" id="IPR035513">
    <property type="entry name" value="Invertase/methylesterase_inhib"/>
</dbReference>
<sequence length="199" mass="21580">MEILHSNITNKPYLLTLLLLLLLTSNPKISCSNVPKSYTNFVKKSCNATTYPTVCTKTLSRYAATVRASPIRLCSAALSVATQSARGCSAVVTGLAARKDVSRPEARALKDCMWGLKDAVYQLRRTAGAMASLGGADREFQWANAKTYASAAITDADTCVDGIIEGRKVGRAVRSRIKGCVSDVERRISNALYLINHLY</sequence>
<evidence type="ECO:0000313" key="4">
    <source>
        <dbReference type="EMBL" id="CAA0834600.1"/>
    </source>
</evidence>
<dbReference type="NCBIfam" id="TIGR01614">
    <property type="entry name" value="PME_inhib"/>
    <property type="match status" value="1"/>
</dbReference>
<accession>A0A9N7RKV0</accession>
<dbReference type="AlphaFoldDB" id="A0A9N7RKV0"/>
<comment type="caution">
    <text evidence="4">The sequence shown here is derived from an EMBL/GenBank/DDBJ whole genome shotgun (WGS) entry which is preliminary data.</text>
</comment>